<dbReference type="GeneID" id="117369031"/>
<evidence type="ECO:0000256" key="8">
    <source>
        <dbReference type="ARBA" id="ARBA00022842"/>
    </source>
</evidence>
<dbReference type="FunFam" id="3.30.420.10:FF:000062">
    <property type="entry name" value="ERI1 exoribonuclease 2 isoform X1"/>
    <property type="match status" value="1"/>
</dbReference>
<evidence type="ECO:0000256" key="1">
    <source>
        <dbReference type="ARBA" id="ARBA00001946"/>
    </source>
</evidence>
<keyword evidence="4 12" id="KW-0863">Zinc-finger</keyword>
<dbReference type="Pfam" id="PF00929">
    <property type="entry name" value="RNase_T"/>
    <property type="match status" value="1"/>
</dbReference>
<accession>A0A6P8SJW3</accession>
<evidence type="ECO:0000313" key="19">
    <source>
        <dbReference type="RefSeq" id="XP_033818819.1"/>
    </source>
</evidence>
<dbReference type="Gene3D" id="3.30.420.10">
    <property type="entry name" value="Ribonuclease H-like superfamily/Ribonuclease H"/>
    <property type="match status" value="1"/>
</dbReference>
<feature type="compositionally biased region" description="Polar residues" evidence="13">
    <location>
        <begin position="265"/>
        <end position="284"/>
    </location>
</feature>
<dbReference type="RefSeq" id="XP_033818816.1">
    <property type="nucleotide sequence ID" value="XM_033962925.1"/>
</dbReference>
<keyword evidence="8" id="KW-0460">Magnesium</keyword>
<dbReference type="RefSeq" id="XP_033818817.1">
    <property type="nucleotide sequence ID" value="XM_033962926.1"/>
</dbReference>
<protein>
    <recommendedName>
        <fullName evidence="10">ERI1 exoribonuclease 2</fullName>
    </recommendedName>
    <alternativeName>
        <fullName evidence="11">Exonuclease domain-containing protein 1</fullName>
    </alternativeName>
</protein>
<evidence type="ECO:0000256" key="2">
    <source>
        <dbReference type="ARBA" id="ARBA00022722"/>
    </source>
</evidence>
<dbReference type="InterPro" id="IPR012337">
    <property type="entry name" value="RNaseH-like_sf"/>
</dbReference>
<dbReference type="SMART" id="SM00479">
    <property type="entry name" value="EXOIII"/>
    <property type="match status" value="1"/>
</dbReference>
<evidence type="ECO:0000256" key="11">
    <source>
        <dbReference type="ARBA" id="ARBA00083876"/>
    </source>
</evidence>
<dbReference type="CTD" id="112479"/>
<evidence type="ECO:0000256" key="9">
    <source>
        <dbReference type="ARBA" id="ARBA00038042"/>
    </source>
</evidence>
<evidence type="ECO:0000313" key="16">
    <source>
        <dbReference type="RefSeq" id="XP_033818816.1"/>
    </source>
</evidence>
<name>A0A6P8SJW3_GEOSA</name>
<dbReference type="InterPro" id="IPR010666">
    <property type="entry name" value="Znf_GRF"/>
</dbReference>
<keyword evidence="5" id="KW-0378">Hydrolase</keyword>
<evidence type="ECO:0000256" key="3">
    <source>
        <dbReference type="ARBA" id="ARBA00022723"/>
    </source>
</evidence>
<dbReference type="PROSITE" id="PS51999">
    <property type="entry name" value="ZF_GRF"/>
    <property type="match status" value="1"/>
</dbReference>
<dbReference type="InterPro" id="IPR047201">
    <property type="entry name" value="ERI-1_3'hExo-like"/>
</dbReference>
<dbReference type="SUPFAM" id="SSF53098">
    <property type="entry name" value="Ribonuclease H-like"/>
    <property type="match status" value="1"/>
</dbReference>
<evidence type="ECO:0000313" key="15">
    <source>
        <dbReference type="Proteomes" id="UP000515159"/>
    </source>
</evidence>
<dbReference type="AlphaFoldDB" id="A0A6P8SJW3"/>
<evidence type="ECO:0000256" key="13">
    <source>
        <dbReference type="SAM" id="MobiDB-lite"/>
    </source>
</evidence>
<reference evidence="16 17" key="1">
    <citation type="submission" date="2025-04" db="UniProtKB">
        <authorList>
            <consortium name="RefSeq"/>
        </authorList>
    </citation>
    <scope>IDENTIFICATION</scope>
</reference>
<comment type="similarity">
    <text evidence="9">Belongs to the ERI2 family.</text>
</comment>
<keyword evidence="15" id="KW-1185">Reference proteome</keyword>
<feature type="domain" description="GRF-type" evidence="14">
    <location>
        <begin position="624"/>
        <end position="671"/>
    </location>
</feature>
<feature type="region of interest" description="Disordered" evidence="13">
    <location>
        <begin position="693"/>
        <end position="716"/>
    </location>
</feature>
<evidence type="ECO:0000259" key="14">
    <source>
        <dbReference type="PROSITE" id="PS51999"/>
    </source>
</evidence>
<dbReference type="GO" id="GO:0000175">
    <property type="term" value="F:3'-5'-RNA exonuclease activity"/>
    <property type="evidence" value="ECO:0007669"/>
    <property type="project" value="InterPro"/>
</dbReference>
<dbReference type="CDD" id="cd06133">
    <property type="entry name" value="ERI-1_3'hExo_like"/>
    <property type="match status" value="1"/>
</dbReference>
<feature type="region of interest" description="Disordered" evidence="13">
    <location>
        <begin position="263"/>
        <end position="299"/>
    </location>
</feature>
<evidence type="ECO:0000256" key="5">
    <source>
        <dbReference type="ARBA" id="ARBA00022801"/>
    </source>
</evidence>
<dbReference type="GO" id="GO:0008270">
    <property type="term" value="F:zinc ion binding"/>
    <property type="evidence" value="ECO:0007669"/>
    <property type="project" value="UniProtKB-KW"/>
</dbReference>
<evidence type="ECO:0000256" key="7">
    <source>
        <dbReference type="ARBA" id="ARBA00022839"/>
    </source>
</evidence>
<dbReference type="Pfam" id="PF06839">
    <property type="entry name" value="Zn_ribbon_GRF"/>
    <property type="match status" value="1"/>
</dbReference>
<dbReference type="Proteomes" id="UP000515159">
    <property type="component" value="Chromosome 11"/>
</dbReference>
<evidence type="ECO:0000256" key="10">
    <source>
        <dbReference type="ARBA" id="ARBA00068097"/>
    </source>
</evidence>
<dbReference type="RefSeq" id="XP_033818818.1">
    <property type="nucleotide sequence ID" value="XM_033962927.1"/>
</dbReference>
<dbReference type="PANTHER" id="PTHR23044:SF61">
    <property type="entry name" value="3'-5' EXORIBONUCLEASE 1-RELATED"/>
    <property type="match status" value="1"/>
</dbReference>
<evidence type="ECO:0000313" key="17">
    <source>
        <dbReference type="RefSeq" id="XP_033818817.1"/>
    </source>
</evidence>
<keyword evidence="2" id="KW-0540">Nuclease</keyword>
<keyword evidence="7" id="KW-0269">Exonuclease</keyword>
<evidence type="ECO:0000256" key="12">
    <source>
        <dbReference type="PROSITE-ProRule" id="PRU01343"/>
    </source>
</evidence>
<sequence>MATKTLAKQLGLIRKSSITSANSENSRKPALKQIFDYLIVLDFESTCWKDSKQHYSQEIIEFPAVLLNTSNGDIVSEFQSYVQPQEHPFLSEFCTELTGIKQDQVDKGLPLKICLSQFSKWIAKLQQENQFTFISAVANDSGPGSNLCAFVTWSDWDLGVCLHYECKRKQLRKPDILNSWIDLRATYKVSVTMLFYHRRPKGLNGALQDLGIKFSGREHSGLDDSRNTARLAWRMICDGCVMQITKSLDKVHPKMNLAARASNMVPAQSSPSRGNDTANGFSKQTRGKSSHESMKDNDISKTIYNVYGKEAHEGSNSKSPYIQPNGKATSNDIGTAKQNQAQILLAPQTLMKGLSTPLGYKQPHVTNCSSAPLTKNSVKLGQFTSAPKNSSALLSPSLVLVSTTISSANDTTDLDVSSGSDSDSFSLLADWEDVAIMPESQTELRNESVQLEDKPTSHTLAGEAAERPNVLKEIDYNRFENSRKSTLKPGAPKLKYVAYRSPDTTIYNVRNVKLTLNGSTFKLPSAIPSISRRTTNLPVTVQSAKCSMPLPDFPKRKLSSTPLFSSLKKQPFAIYKDEMSSSSVSLPLTKSHSNSAPSTALNCTVNQNQPFKIRENGKITPPFCNCGRRAKRLLVSNPGPNQGRAFYSCPVGKRNEGNQKGCGYFKWEHSLLRAKSLSSASFLSKSVVTSESSKSNSVLSGSQQKKHLGLRPSMRT</sequence>
<dbReference type="RefSeq" id="XP_033818819.1">
    <property type="nucleotide sequence ID" value="XM_033962928.1"/>
</dbReference>
<dbReference type="KEGG" id="gsh:117369031"/>
<dbReference type="InterPro" id="IPR051274">
    <property type="entry name" value="3-5_Exoribonuclease"/>
</dbReference>
<evidence type="ECO:0000313" key="18">
    <source>
        <dbReference type="RefSeq" id="XP_033818818.1"/>
    </source>
</evidence>
<dbReference type="InterPro" id="IPR036397">
    <property type="entry name" value="RNaseH_sf"/>
</dbReference>
<organism evidence="15 17">
    <name type="scientific">Geotrypetes seraphini</name>
    <name type="common">Gaboon caecilian</name>
    <name type="synonym">Caecilia seraphini</name>
    <dbReference type="NCBI Taxonomy" id="260995"/>
    <lineage>
        <taxon>Eukaryota</taxon>
        <taxon>Metazoa</taxon>
        <taxon>Chordata</taxon>
        <taxon>Craniata</taxon>
        <taxon>Vertebrata</taxon>
        <taxon>Euteleostomi</taxon>
        <taxon>Amphibia</taxon>
        <taxon>Gymnophiona</taxon>
        <taxon>Geotrypetes</taxon>
    </lineage>
</organism>
<proteinExistence type="inferred from homology"/>
<feature type="compositionally biased region" description="Low complexity" evidence="13">
    <location>
        <begin position="693"/>
        <end position="702"/>
    </location>
</feature>
<feature type="compositionally biased region" description="Basic and acidic residues" evidence="13">
    <location>
        <begin position="289"/>
        <end position="299"/>
    </location>
</feature>
<evidence type="ECO:0000256" key="4">
    <source>
        <dbReference type="ARBA" id="ARBA00022771"/>
    </source>
</evidence>
<keyword evidence="3" id="KW-0479">Metal-binding</keyword>
<comment type="cofactor">
    <cofactor evidence="1">
        <name>Mg(2+)</name>
        <dbReference type="ChEBI" id="CHEBI:18420"/>
    </cofactor>
</comment>
<evidence type="ECO:0000256" key="6">
    <source>
        <dbReference type="ARBA" id="ARBA00022833"/>
    </source>
</evidence>
<dbReference type="GO" id="GO:0003676">
    <property type="term" value="F:nucleic acid binding"/>
    <property type="evidence" value="ECO:0007669"/>
    <property type="project" value="InterPro"/>
</dbReference>
<dbReference type="InterPro" id="IPR013520">
    <property type="entry name" value="Ribonucl_H"/>
</dbReference>
<dbReference type="PANTHER" id="PTHR23044">
    <property type="entry name" value="3'-5' EXONUCLEASE ERI1-RELATED"/>
    <property type="match status" value="1"/>
</dbReference>
<dbReference type="OrthoDB" id="448399at2759"/>
<keyword evidence="6" id="KW-0862">Zinc</keyword>
<gene>
    <name evidence="16 17 18 19" type="primary">ERI2</name>
</gene>